<proteinExistence type="predicted"/>
<feature type="non-terminal residue" evidence="4">
    <location>
        <position position="1465"/>
    </location>
</feature>
<evidence type="ECO:0000256" key="1">
    <source>
        <dbReference type="SAM" id="MobiDB-lite"/>
    </source>
</evidence>
<reference evidence="4" key="1">
    <citation type="submission" date="2023-10" db="EMBL/GenBank/DDBJ databases">
        <authorList>
            <person name="Chen Y."/>
            <person name="Shah S."/>
            <person name="Dougan E. K."/>
            <person name="Thang M."/>
            <person name="Chan C."/>
        </authorList>
    </citation>
    <scope>NUCLEOTIDE SEQUENCE [LARGE SCALE GENOMIC DNA]</scope>
</reference>
<keyword evidence="2" id="KW-1133">Transmembrane helix</keyword>
<evidence type="ECO:0000313" key="5">
    <source>
        <dbReference type="Proteomes" id="UP001189429"/>
    </source>
</evidence>
<dbReference type="EMBL" id="CAUYUJ010014704">
    <property type="protein sequence ID" value="CAK0844945.1"/>
    <property type="molecule type" value="Genomic_DNA"/>
</dbReference>
<keyword evidence="2" id="KW-0472">Membrane</keyword>
<feature type="compositionally biased region" description="Low complexity" evidence="1">
    <location>
        <begin position="398"/>
        <end position="409"/>
    </location>
</feature>
<feature type="compositionally biased region" description="Gly residues" evidence="1">
    <location>
        <begin position="50"/>
        <end position="60"/>
    </location>
</feature>
<dbReference type="SMART" id="SM00343">
    <property type="entry name" value="ZnF_C2HC"/>
    <property type="match status" value="2"/>
</dbReference>
<dbReference type="Gene3D" id="4.10.60.10">
    <property type="entry name" value="Zinc finger, CCHC-type"/>
    <property type="match status" value="1"/>
</dbReference>
<name>A0ABN9TGG1_9DINO</name>
<feature type="region of interest" description="Disordered" evidence="1">
    <location>
        <begin position="37"/>
        <end position="68"/>
    </location>
</feature>
<evidence type="ECO:0000259" key="3">
    <source>
        <dbReference type="SMART" id="SM00343"/>
    </source>
</evidence>
<dbReference type="InterPro" id="IPR001878">
    <property type="entry name" value="Znf_CCHC"/>
</dbReference>
<keyword evidence="5" id="KW-1185">Reference proteome</keyword>
<keyword evidence="2" id="KW-0812">Transmembrane</keyword>
<evidence type="ECO:0000256" key="2">
    <source>
        <dbReference type="SAM" id="Phobius"/>
    </source>
</evidence>
<organism evidence="4 5">
    <name type="scientific">Prorocentrum cordatum</name>
    <dbReference type="NCBI Taxonomy" id="2364126"/>
    <lineage>
        <taxon>Eukaryota</taxon>
        <taxon>Sar</taxon>
        <taxon>Alveolata</taxon>
        <taxon>Dinophyceae</taxon>
        <taxon>Prorocentrales</taxon>
        <taxon>Prorocentraceae</taxon>
        <taxon>Prorocentrum</taxon>
    </lineage>
</organism>
<gene>
    <name evidence="4" type="ORF">PCOR1329_LOCUS38892</name>
</gene>
<feature type="compositionally biased region" description="Basic and acidic residues" evidence="1">
    <location>
        <begin position="37"/>
        <end position="49"/>
    </location>
</feature>
<sequence>VDAVGQVDAIGLDKPRCNLCKKLGHTADKCWFKGEGGAKGDSKGGKGDGGKGGSKGGRGGNAPSSDKDKTCHYCKKKGHININCFKFKKDQEGRKKGTVTIVEKEAAEVNVMVVPSEDDSVECGFCMALESDYVDHDSDEHQVDIVDHDSDGHQVDYVDHESNGHQVGYDGCESFGDQLEDEFACHACDDTIIMAIGDGAKLKEYDVDDFLMLDGGADEHCARRSFARHSAVEPTSTRLIAAQKQKISLYGEAMVPFTMGRRVVCKANFKVGPFARNLLSTGRVYDAGFDVVYSHNDGCYVGYSKPDWRYVKIPMVRRKNTFGVPASAQKDPEDARDVVKETKRLLGRYPDQQSGIVAANEDAVMKDEGAVQADEAAAPVPMAEGAGSASSGSGGGAPASAPPAAASPPGGQPGPGAAPRPARDPEGAELGPGSRVDLLRQRLKELGAAIYGTKEQLWTRLKHAELKHKQDLDFKKAVEERYQQQVDGQPVTEAKVVEAPYAPTEVQKEQHEAAGHAVFKKWCPACVFGLGPQDPHVKQPVHGSNVREELIFFDWAFNGTKDTDNLCDEADKGLGTSLVAADRSTGLLYGTALGSKAADDHTAKQLMRFMKQLAHQKPELRCDTEPAVKALRDKVVNARNEENLETRVSQGRTRDSKSMGCIETRVRWWRGRLKANRVQVEMNCGIKFTPHSPLWPFLAHHAANVTNWHPRGVGGYTAHFAVYGVNYTGAVVPFAETVMARVPVSKTGQRRSMGGLVPRLTKADTAWAKGIWVGKTTNNDEHITLTSAGKVTCRAVRRMPKGGRHDKELLLKVCGEPWREKVAHMPRSLVMDGGRGEVAPTPLEAKTGRYEGPIVGAIEGISEALDYKALLAAEELTHWDSSGFPQEEAAEALDKGLKLDKGSTSLASRIIDFLSQKDDDDPDDRLVVAVGDVSGAYYQVPEKEEFYCDPPPEWLAARAKAGLSTDVVWKLEKQLPGRRAASREWISFAAERLLECGFERNEACPQFYRKTMTRLGLELHMDDFYCTARKSEVESFLPMTRAKLKLKDSDVVTEGRVEYLKRTRIKTDEGIFAQPHEKHALNIITELGLKGHRSCVGSGLYLAQDRTDIQRAAGMLASDLAAPTVDMRICKKGVAHLRSFSGSNHGGKEAKRKSTTCGVLYADGAALATLVRRQDLIAVSSGESEFYALSTVPMGGKMLRGVLTWFGFRVEWTLETDSSAARAMSLRQGVGGVRHLDTRALWVQQVTRMLGLKVLKCKGTENPSDIGTKPHTSEVHEQLCKQVGLRRLNGDLGAVREVEVNAVIEKLGRTARGTQCGGRIASSPSVNTTILALCMALQAQRGEGVQDGGGAGGTDDDNRDFMIVPVMLLLSWVFTFALGFLTAIWALRGRIARAPQAPRASSSSGGECDPEAMTKMMNGSWVFHLPETDRTVRQSRRRRAPEGVLYVERRLVARRRCEVCFAKKH</sequence>
<feature type="non-terminal residue" evidence="4">
    <location>
        <position position="1"/>
    </location>
</feature>
<feature type="region of interest" description="Disordered" evidence="1">
    <location>
        <begin position="371"/>
        <end position="435"/>
    </location>
</feature>
<feature type="domain" description="CCHC-type" evidence="3">
    <location>
        <begin position="70"/>
        <end position="86"/>
    </location>
</feature>
<evidence type="ECO:0000313" key="4">
    <source>
        <dbReference type="EMBL" id="CAK0844945.1"/>
    </source>
</evidence>
<comment type="caution">
    <text evidence="4">The sequence shown here is derived from an EMBL/GenBank/DDBJ whole genome shotgun (WGS) entry which is preliminary data.</text>
</comment>
<accession>A0ABN9TGG1</accession>
<protein>
    <recommendedName>
        <fullName evidence="3">CCHC-type domain-containing protein</fullName>
    </recommendedName>
</protein>
<feature type="domain" description="CCHC-type" evidence="3">
    <location>
        <begin position="16"/>
        <end position="32"/>
    </location>
</feature>
<dbReference type="Proteomes" id="UP001189429">
    <property type="component" value="Unassembled WGS sequence"/>
</dbReference>
<feature type="transmembrane region" description="Helical" evidence="2">
    <location>
        <begin position="1362"/>
        <end position="1387"/>
    </location>
</feature>